<evidence type="ECO:0000256" key="2">
    <source>
        <dbReference type="SAM" id="SignalP"/>
    </source>
</evidence>
<reference evidence="3" key="1">
    <citation type="submission" date="2023-06" db="EMBL/GenBank/DDBJ databases">
        <title>Genome-scale phylogeny and comparative genomics of the fungal order Sordariales.</title>
        <authorList>
            <consortium name="Lawrence Berkeley National Laboratory"/>
            <person name="Hensen N."/>
            <person name="Bonometti L."/>
            <person name="Westerberg I."/>
            <person name="Brannstrom I.O."/>
            <person name="Guillou S."/>
            <person name="Cros-Aarteil S."/>
            <person name="Calhoun S."/>
            <person name="Haridas S."/>
            <person name="Kuo A."/>
            <person name="Mondo S."/>
            <person name="Pangilinan J."/>
            <person name="Riley R."/>
            <person name="LaButti K."/>
            <person name="Andreopoulos B."/>
            <person name="Lipzen A."/>
            <person name="Chen C."/>
            <person name="Yanf M."/>
            <person name="Daum C."/>
            <person name="Ng V."/>
            <person name="Clum A."/>
            <person name="Steindorff A."/>
            <person name="Ohm R."/>
            <person name="Martin F."/>
            <person name="Silar P."/>
            <person name="Natvig D."/>
            <person name="Lalanne C."/>
            <person name="Gautier V."/>
            <person name="Ament-velasquez S.L."/>
            <person name="Kruys A."/>
            <person name="Hutchinson M.I."/>
            <person name="Powell A.J."/>
            <person name="Barry K."/>
            <person name="Miller A.N."/>
            <person name="Grigoriev I.V."/>
            <person name="Debuchy R."/>
            <person name="Gladieux P."/>
            <person name="Thoren M.H."/>
            <person name="Johannesson H."/>
        </authorList>
    </citation>
    <scope>NUCLEOTIDE SEQUENCE</scope>
    <source>
        <strain evidence="3">SMH2392-1A</strain>
    </source>
</reference>
<comment type="caution">
    <text evidence="3">The sequence shown here is derived from an EMBL/GenBank/DDBJ whole genome shotgun (WGS) entry which is preliminary data.</text>
</comment>
<sequence>MLGKLLPLALLFSIPLPQPAQAQSSSISVGPLLTCSITTFGCPSGGCCTIDGCCAGGCCANGYTCINEATNPACCPVGDATKCGTVSAPSPGSGTGTGTGSGGHTCTGIDNCPRDPTVGRGWTCLLGKTCGFSFGECNPCPYIAGGGSGTGSSSDGGSSSSGSGSPTSSSGASGTTPPPTASSGAAAVSTSTSTKSSFGLRSADTRACLPWLAALGVGVVCLL</sequence>
<evidence type="ECO:0000313" key="3">
    <source>
        <dbReference type="EMBL" id="KAK0703650.1"/>
    </source>
</evidence>
<dbReference type="AlphaFoldDB" id="A0AA39ZU84"/>
<dbReference type="EMBL" id="JAUIRO010000008">
    <property type="protein sequence ID" value="KAK0703650.1"/>
    <property type="molecule type" value="Genomic_DNA"/>
</dbReference>
<organism evidence="3 4">
    <name type="scientific">Lasiosphaeria miniovina</name>
    <dbReference type="NCBI Taxonomy" id="1954250"/>
    <lineage>
        <taxon>Eukaryota</taxon>
        <taxon>Fungi</taxon>
        <taxon>Dikarya</taxon>
        <taxon>Ascomycota</taxon>
        <taxon>Pezizomycotina</taxon>
        <taxon>Sordariomycetes</taxon>
        <taxon>Sordariomycetidae</taxon>
        <taxon>Sordariales</taxon>
        <taxon>Lasiosphaeriaceae</taxon>
        <taxon>Lasiosphaeria</taxon>
    </lineage>
</organism>
<feature type="signal peptide" evidence="2">
    <location>
        <begin position="1"/>
        <end position="22"/>
    </location>
</feature>
<feature type="chain" id="PRO_5041355667" description="GPI anchored protein" evidence="2">
    <location>
        <begin position="23"/>
        <end position="223"/>
    </location>
</feature>
<accession>A0AA39ZU84</accession>
<feature type="compositionally biased region" description="Low complexity" evidence="1">
    <location>
        <begin position="151"/>
        <end position="197"/>
    </location>
</feature>
<keyword evidence="4" id="KW-1185">Reference proteome</keyword>
<evidence type="ECO:0008006" key="5">
    <source>
        <dbReference type="Google" id="ProtNLM"/>
    </source>
</evidence>
<dbReference type="GeneID" id="85326362"/>
<dbReference type="Proteomes" id="UP001172101">
    <property type="component" value="Unassembled WGS sequence"/>
</dbReference>
<gene>
    <name evidence="3" type="ORF">B0T26DRAFT_732139</name>
</gene>
<protein>
    <recommendedName>
        <fullName evidence="5">GPI anchored protein</fullName>
    </recommendedName>
</protein>
<feature type="region of interest" description="Disordered" evidence="1">
    <location>
        <begin position="151"/>
        <end position="198"/>
    </location>
</feature>
<evidence type="ECO:0000256" key="1">
    <source>
        <dbReference type="SAM" id="MobiDB-lite"/>
    </source>
</evidence>
<dbReference type="RefSeq" id="XP_060290509.1">
    <property type="nucleotide sequence ID" value="XM_060443092.1"/>
</dbReference>
<evidence type="ECO:0000313" key="4">
    <source>
        <dbReference type="Proteomes" id="UP001172101"/>
    </source>
</evidence>
<name>A0AA39ZU84_9PEZI</name>
<proteinExistence type="predicted"/>
<keyword evidence="2" id="KW-0732">Signal</keyword>